<evidence type="ECO:0000313" key="3">
    <source>
        <dbReference type="Proteomes" id="UP000289738"/>
    </source>
</evidence>
<organism evidence="2 3">
    <name type="scientific">Arachis hypogaea</name>
    <name type="common">Peanut</name>
    <dbReference type="NCBI Taxonomy" id="3818"/>
    <lineage>
        <taxon>Eukaryota</taxon>
        <taxon>Viridiplantae</taxon>
        <taxon>Streptophyta</taxon>
        <taxon>Embryophyta</taxon>
        <taxon>Tracheophyta</taxon>
        <taxon>Spermatophyta</taxon>
        <taxon>Magnoliopsida</taxon>
        <taxon>eudicotyledons</taxon>
        <taxon>Gunneridae</taxon>
        <taxon>Pentapetalae</taxon>
        <taxon>rosids</taxon>
        <taxon>fabids</taxon>
        <taxon>Fabales</taxon>
        <taxon>Fabaceae</taxon>
        <taxon>Papilionoideae</taxon>
        <taxon>50 kb inversion clade</taxon>
        <taxon>dalbergioids sensu lato</taxon>
        <taxon>Dalbergieae</taxon>
        <taxon>Pterocarpus clade</taxon>
        <taxon>Arachis</taxon>
    </lineage>
</organism>
<proteinExistence type="predicted"/>
<protein>
    <submittedName>
        <fullName evidence="2">Uncharacterized protein</fullName>
    </submittedName>
</protein>
<feature type="compositionally biased region" description="Basic and acidic residues" evidence="1">
    <location>
        <begin position="246"/>
        <end position="261"/>
    </location>
</feature>
<dbReference type="Proteomes" id="UP000289738">
    <property type="component" value="Chromosome A07"/>
</dbReference>
<sequence>MEQERRDHLRKSILHKELEETLKVKIVKTLEVEGLIEESVKEDIKEESDFVSKRRPKINLMENGATSKRKRLVKKYQAHAKVKEFEMKDVSSAAKLVRNFITKGDKGSNQAKIAQQPKRKISEIGDKQSRENSMEERNKTLVDNVMNWFLRSSHNQVRSNIQLEEQPIPKKMKSKAKCSAMALDVFLHTEGVEVEREEEDDFESIGEDARATEKEPANLTNLKNNLKRPAMTLDAFLGDQGIHVEREEEHTEVSTTEDARSRPSPNNGENVHIPYEKDYIGEHESDNFIIEGDQVMEEAHVEGDDKLHDLQEDGETPTNAFQKVFGKENPRRKNKEIDEIKKQSEEKVTALKTELDDHKQRLQGLEDIVKLMLQQTSPGMNVDETLSLLRSKKSSANSAQDPNLLSYCWMKFSEDIKAILGTMVKHKVFLILSGQLSFFFI</sequence>
<keyword evidence="3" id="KW-1185">Reference proteome</keyword>
<feature type="region of interest" description="Disordered" evidence="1">
    <location>
        <begin position="308"/>
        <end position="338"/>
    </location>
</feature>
<evidence type="ECO:0000313" key="2">
    <source>
        <dbReference type="EMBL" id="RYR48418.1"/>
    </source>
</evidence>
<accession>A0A445CBX0</accession>
<feature type="region of interest" description="Disordered" evidence="1">
    <location>
        <begin position="107"/>
        <end position="135"/>
    </location>
</feature>
<evidence type="ECO:0000256" key="1">
    <source>
        <dbReference type="SAM" id="MobiDB-lite"/>
    </source>
</evidence>
<gene>
    <name evidence="2" type="ORF">Ahy_A07g034440</name>
</gene>
<dbReference type="AlphaFoldDB" id="A0A445CBX0"/>
<feature type="compositionally biased region" description="Basic and acidic residues" evidence="1">
    <location>
        <begin position="120"/>
        <end position="135"/>
    </location>
</feature>
<reference evidence="2 3" key="1">
    <citation type="submission" date="2019-01" db="EMBL/GenBank/DDBJ databases">
        <title>Sequencing of cultivated peanut Arachis hypogaea provides insights into genome evolution and oil improvement.</title>
        <authorList>
            <person name="Chen X."/>
        </authorList>
    </citation>
    <scope>NUCLEOTIDE SEQUENCE [LARGE SCALE GENOMIC DNA]</scope>
    <source>
        <strain evidence="3">cv. Fuhuasheng</strain>
        <tissue evidence="2">Leaves</tissue>
    </source>
</reference>
<feature type="region of interest" description="Disordered" evidence="1">
    <location>
        <begin position="246"/>
        <end position="272"/>
    </location>
</feature>
<comment type="caution">
    <text evidence="2">The sequence shown here is derived from an EMBL/GenBank/DDBJ whole genome shotgun (WGS) entry which is preliminary data.</text>
</comment>
<name>A0A445CBX0_ARAHY</name>
<feature type="compositionally biased region" description="Basic and acidic residues" evidence="1">
    <location>
        <begin position="325"/>
        <end position="338"/>
    </location>
</feature>
<dbReference type="EMBL" id="SDMP01000007">
    <property type="protein sequence ID" value="RYR48418.1"/>
    <property type="molecule type" value="Genomic_DNA"/>
</dbReference>